<comment type="caution">
    <text evidence="2">The sequence shown here is derived from an EMBL/GenBank/DDBJ whole genome shotgun (WGS) entry which is preliminary data.</text>
</comment>
<dbReference type="AlphaFoldDB" id="A0A9X2JVZ9"/>
<protein>
    <recommendedName>
        <fullName evidence="1">RhsPI domain-containing protein</fullName>
    </recommendedName>
</protein>
<dbReference type="RefSeq" id="WP_253620364.1">
    <property type="nucleotide sequence ID" value="NZ_JAMZDE010000008.1"/>
</dbReference>
<proteinExistence type="predicted"/>
<sequence length="106" mass="11994">MAPPDHDTDIVRKFIDVSLYRELAETIPDKNLEIIELIPQKDKEQIANAYKPYLKGMELSPFAVTLGDNVLFTNSVGTVYYVDFDFGVFDMGRSLDEFVAELKSGL</sequence>
<evidence type="ECO:0000313" key="3">
    <source>
        <dbReference type="Proteomes" id="UP001139474"/>
    </source>
</evidence>
<gene>
    <name evidence="2" type="ORF">NJR55_13250</name>
</gene>
<dbReference type="Pfam" id="PF26352">
    <property type="entry name" value="RhsPI"/>
    <property type="match status" value="1"/>
</dbReference>
<name>A0A9X2JVZ9_9GAMM</name>
<accession>A0A9X2JVZ9</accession>
<evidence type="ECO:0000313" key="2">
    <source>
        <dbReference type="EMBL" id="MCP1340546.1"/>
    </source>
</evidence>
<feature type="domain" description="RhsPI" evidence="1">
    <location>
        <begin position="9"/>
        <end position="103"/>
    </location>
</feature>
<organism evidence="2 3">
    <name type="scientific">Idiomarina rhizosphaerae</name>
    <dbReference type="NCBI Taxonomy" id="2961572"/>
    <lineage>
        <taxon>Bacteria</taxon>
        <taxon>Pseudomonadati</taxon>
        <taxon>Pseudomonadota</taxon>
        <taxon>Gammaproteobacteria</taxon>
        <taxon>Alteromonadales</taxon>
        <taxon>Idiomarinaceae</taxon>
        <taxon>Idiomarina</taxon>
    </lineage>
</organism>
<reference evidence="2" key="1">
    <citation type="submission" date="2022-06" db="EMBL/GenBank/DDBJ databases">
        <title>Idiomarina rhizosphaerae M1R2S28.</title>
        <authorList>
            <person name="Sun J.-Q."/>
            <person name="Li L.-F."/>
        </authorList>
    </citation>
    <scope>NUCLEOTIDE SEQUENCE</scope>
    <source>
        <strain evidence="2">M1R2S28</strain>
    </source>
</reference>
<keyword evidence="3" id="KW-1185">Reference proteome</keyword>
<dbReference type="Proteomes" id="UP001139474">
    <property type="component" value="Unassembled WGS sequence"/>
</dbReference>
<dbReference type="EMBL" id="JAMZDE010000008">
    <property type="protein sequence ID" value="MCP1340546.1"/>
    <property type="molecule type" value="Genomic_DNA"/>
</dbReference>
<evidence type="ECO:0000259" key="1">
    <source>
        <dbReference type="Pfam" id="PF26352"/>
    </source>
</evidence>
<dbReference type="InterPro" id="IPR058812">
    <property type="entry name" value="RhsPI"/>
</dbReference>